<dbReference type="Gene3D" id="3.90.950.10">
    <property type="match status" value="1"/>
</dbReference>
<comment type="catalytic activity">
    <reaction evidence="4">
        <text>dTTP + H2O = dTMP + diphosphate + H(+)</text>
        <dbReference type="Rhea" id="RHEA:28534"/>
        <dbReference type="ChEBI" id="CHEBI:15377"/>
        <dbReference type="ChEBI" id="CHEBI:15378"/>
        <dbReference type="ChEBI" id="CHEBI:33019"/>
        <dbReference type="ChEBI" id="CHEBI:37568"/>
        <dbReference type="ChEBI" id="CHEBI:63528"/>
        <dbReference type="EC" id="3.6.1.9"/>
    </reaction>
</comment>
<dbReference type="STRING" id="690850.Desaf_3801"/>
<feature type="active site" description="Proton acceptor" evidence="4">
    <location>
        <position position="78"/>
    </location>
</feature>
<evidence type="ECO:0000313" key="5">
    <source>
        <dbReference type="EMBL" id="EGJ52077.1"/>
    </source>
</evidence>
<dbReference type="GO" id="GO:0036218">
    <property type="term" value="F:dTTP diphosphatase activity"/>
    <property type="evidence" value="ECO:0007669"/>
    <property type="project" value="RHEA"/>
</dbReference>
<evidence type="ECO:0000256" key="3">
    <source>
        <dbReference type="ARBA" id="ARBA00023080"/>
    </source>
</evidence>
<dbReference type="GO" id="GO:0009117">
    <property type="term" value="P:nucleotide metabolic process"/>
    <property type="evidence" value="ECO:0007669"/>
    <property type="project" value="UniProtKB-KW"/>
</dbReference>
<dbReference type="GO" id="GO:0036221">
    <property type="term" value="F:UTP diphosphatase activity"/>
    <property type="evidence" value="ECO:0007669"/>
    <property type="project" value="RHEA"/>
</dbReference>
<dbReference type="CDD" id="cd00555">
    <property type="entry name" value="Maf"/>
    <property type="match status" value="1"/>
</dbReference>
<sequence>MSPRGAYKALGSLVLASASPRRSELLGLAGLEFEILPGDAEPMPEKGEPPAQYACRAALAKALDAFARRPENVVLAADTIVVLDNRILGKPSDAADALRTLRELAGQTHEVITGCAVCAPGRKPESFAVSTLVTMAKVQDAALKAYVATGEPMDKAGSYAIQGHGGFLVQRIEGSYSNVVGLPVAEVLEAFSTWGIIAPRAE</sequence>
<keyword evidence="4" id="KW-0963">Cytoplasm</keyword>
<dbReference type="InterPro" id="IPR029001">
    <property type="entry name" value="ITPase-like_fam"/>
</dbReference>
<dbReference type="NCBIfam" id="TIGR00172">
    <property type="entry name" value="maf"/>
    <property type="match status" value="1"/>
</dbReference>
<dbReference type="eggNOG" id="COG0424">
    <property type="taxonomic scope" value="Bacteria"/>
</dbReference>
<accession>F3Z048</accession>
<evidence type="ECO:0000313" key="6">
    <source>
        <dbReference type="Proteomes" id="UP000007844"/>
    </source>
</evidence>
<dbReference type="PANTHER" id="PTHR43213">
    <property type="entry name" value="BIFUNCTIONAL DTTP/UTP PYROPHOSPHATASE/METHYLTRANSFERASE PROTEIN-RELATED"/>
    <property type="match status" value="1"/>
</dbReference>
<comment type="cofactor">
    <cofactor evidence="1 4">
        <name>a divalent metal cation</name>
        <dbReference type="ChEBI" id="CHEBI:60240"/>
    </cofactor>
</comment>
<keyword evidence="3 4" id="KW-0546">Nucleotide metabolism</keyword>
<dbReference type="InterPro" id="IPR003697">
    <property type="entry name" value="Maf-like"/>
</dbReference>
<comment type="caution">
    <text evidence="4">Lacks conserved residue(s) required for the propagation of feature annotation.</text>
</comment>
<dbReference type="EMBL" id="CP003221">
    <property type="protein sequence ID" value="EGJ52077.1"/>
    <property type="molecule type" value="Genomic_DNA"/>
</dbReference>
<dbReference type="Pfam" id="PF02545">
    <property type="entry name" value="Maf"/>
    <property type="match status" value="1"/>
</dbReference>
<comment type="similarity">
    <text evidence="4">Belongs to the Maf family. YhdE subfamily.</text>
</comment>
<dbReference type="SUPFAM" id="SSF52972">
    <property type="entry name" value="ITPase-like"/>
    <property type="match status" value="1"/>
</dbReference>
<feature type="site" description="Important for substrate specificity" evidence="4">
    <location>
        <position position="162"/>
    </location>
</feature>
<comment type="function">
    <text evidence="4">Nucleoside triphosphate pyrophosphatase that hydrolyzes dTTP and UTP. May have a dual role in cell division arrest and in preventing the incorporation of modified nucleotides into cellular nucleic acids.</text>
</comment>
<dbReference type="Proteomes" id="UP000007844">
    <property type="component" value="Chromosome"/>
</dbReference>
<dbReference type="EC" id="3.6.1.9" evidence="4"/>
<gene>
    <name evidence="5" type="ORF">Desaf_3801</name>
</gene>
<feature type="site" description="Important for substrate specificity" evidence="4">
    <location>
        <position position="79"/>
    </location>
</feature>
<dbReference type="PANTHER" id="PTHR43213:SF5">
    <property type="entry name" value="BIFUNCTIONAL DTTP_UTP PYROPHOSPHATASE_METHYLTRANSFERASE PROTEIN-RELATED"/>
    <property type="match status" value="1"/>
</dbReference>
<dbReference type="HAMAP" id="MF_00528">
    <property type="entry name" value="Maf"/>
    <property type="match status" value="1"/>
</dbReference>
<proteinExistence type="inferred from homology"/>
<comment type="catalytic activity">
    <reaction evidence="4">
        <text>UTP + H2O = UMP + diphosphate + H(+)</text>
        <dbReference type="Rhea" id="RHEA:29395"/>
        <dbReference type="ChEBI" id="CHEBI:15377"/>
        <dbReference type="ChEBI" id="CHEBI:15378"/>
        <dbReference type="ChEBI" id="CHEBI:33019"/>
        <dbReference type="ChEBI" id="CHEBI:46398"/>
        <dbReference type="ChEBI" id="CHEBI:57865"/>
        <dbReference type="EC" id="3.6.1.9"/>
    </reaction>
</comment>
<dbReference type="PIRSF" id="PIRSF006305">
    <property type="entry name" value="Maf"/>
    <property type="match status" value="1"/>
</dbReference>
<dbReference type="KEGG" id="daf:Desaf_3801"/>
<evidence type="ECO:0000256" key="2">
    <source>
        <dbReference type="ARBA" id="ARBA00022801"/>
    </source>
</evidence>
<evidence type="ECO:0000256" key="4">
    <source>
        <dbReference type="HAMAP-Rule" id="MF_00528"/>
    </source>
</evidence>
<dbReference type="RefSeq" id="WP_014261670.1">
    <property type="nucleotide sequence ID" value="NC_016629.1"/>
</dbReference>
<reference evidence="5 6" key="1">
    <citation type="journal article" date="2011" name="J. Bacteriol.">
        <title>Genome sequence of the mercury-methylating and pleomorphic Desulfovibrio africanus Strain Walvis Bay.</title>
        <authorList>
            <person name="Brown S.D."/>
            <person name="Wall J.D."/>
            <person name="Kucken A.M."/>
            <person name="Gilmour C.C."/>
            <person name="Podar M."/>
            <person name="Brandt C.C."/>
            <person name="Teshima H."/>
            <person name="Detter J.C."/>
            <person name="Han C.S."/>
            <person name="Land M.L."/>
            <person name="Lucas S."/>
            <person name="Han J."/>
            <person name="Pennacchio L."/>
            <person name="Nolan M."/>
            <person name="Pitluck S."/>
            <person name="Woyke T."/>
            <person name="Goodwin L."/>
            <person name="Palumbo A.V."/>
            <person name="Elias D.A."/>
        </authorList>
    </citation>
    <scope>NUCLEOTIDE SEQUENCE [LARGE SCALE GENOMIC DNA]</scope>
    <source>
        <strain evidence="5 6">Walvis Bay</strain>
    </source>
</reference>
<protein>
    <recommendedName>
        <fullName evidence="4">dTTP/UTP pyrophosphatase</fullName>
        <shortName evidence="4">dTTPase/UTPase</shortName>
        <ecNumber evidence="4">3.6.1.9</ecNumber>
    </recommendedName>
    <alternativeName>
        <fullName evidence="4">Nucleoside triphosphate pyrophosphatase</fullName>
    </alternativeName>
    <alternativeName>
        <fullName evidence="4">Nucleotide pyrophosphatase</fullName>
        <shortName evidence="4">Nucleotide PPase</shortName>
    </alternativeName>
</protein>
<dbReference type="AlphaFoldDB" id="F3Z048"/>
<dbReference type="HOGENOM" id="CLU_040416_2_1_7"/>
<name>F3Z048_DESAF</name>
<keyword evidence="2 4" id="KW-0378">Hydrolase</keyword>
<feature type="site" description="Important for substrate specificity" evidence="4">
    <location>
        <position position="21"/>
    </location>
</feature>
<keyword evidence="6" id="KW-1185">Reference proteome</keyword>
<dbReference type="GO" id="GO:0005737">
    <property type="term" value="C:cytoplasm"/>
    <property type="evidence" value="ECO:0007669"/>
    <property type="project" value="UniProtKB-SubCell"/>
</dbReference>
<organism evidence="5 6">
    <name type="scientific">Desulfocurvibacter africanus subsp. africanus str. Walvis Bay</name>
    <dbReference type="NCBI Taxonomy" id="690850"/>
    <lineage>
        <taxon>Bacteria</taxon>
        <taxon>Pseudomonadati</taxon>
        <taxon>Thermodesulfobacteriota</taxon>
        <taxon>Desulfovibrionia</taxon>
        <taxon>Desulfovibrionales</taxon>
        <taxon>Desulfovibrionaceae</taxon>
        <taxon>Desulfocurvibacter</taxon>
    </lineage>
</organism>
<evidence type="ECO:0000256" key="1">
    <source>
        <dbReference type="ARBA" id="ARBA00001968"/>
    </source>
</evidence>
<comment type="subcellular location">
    <subcellularLocation>
        <location evidence="4">Cytoplasm</location>
    </subcellularLocation>
</comment>